<protein>
    <submittedName>
        <fullName evidence="2">Uncharacterized protein</fullName>
    </submittedName>
</protein>
<feature type="region of interest" description="Disordered" evidence="1">
    <location>
        <begin position="289"/>
        <end position="353"/>
    </location>
</feature>
<gene>
    <name evidence="2" type="ORF">GP486_007644</name>
</gene>
<dbReference type="AlphaFoldDB" id="A0A9P8L7J9"/>
<reference evidence="2" key="1">
    <citation type="submission" date="2021-03" db="EMBL/GenBank/DDBJ databases">
        <title>Comparative genomics and phylogenomic investigation of the class Geoglossomycetes provide insights into ecological specialization and systematics.</title>
        <authorList>
            <person name="Melie T."/>
            <person name="Pirro S."/>
            <person name="Miller A.N."/>
            <person name="Quandt A."/>
        </authorList>
    </citation>
    <scope>NUCLEOTIDE SEQUENCE</scope>
    <source>
        <strain evidence="2">CAQ_001_2017</strain>
    </source>
</reference>
<evidence type="ECO:0000313" key="2">
    <source>
        <dbReference type="EMBL" id="KAH0550993.1"/>
    </source>
</evidence>
<dbReference type="EMBL" id="JAGHQM010002292">
    <property type="protein sequence ID" value="KAH0550993.1"/>
    <property type="molecule type" value="Genomic_DNA"/>
</dbReference>
<accession>A0A9P8L7J9</accession>
<evidence type="ECO:0000313" key="3">
    <source>
        <dbReference type="Proteomes" id="UP000750711"/>
    </source>
</evidence>
<dbReference type="Proteomes" id="UP000750711">
    <property type="component" value="Unassembled WGS sequence"/>
</dbReference>
<evidence type="ECO:0000256" key="1">
    <source>
        <dbReference type="SAM" id="MobiDB-lite"/>
    </source>
</evidence>
<proteinExistence type="predicted"/>
<comment type="caution">
    <text evidence="2">The sequence shown here is derived from an EMBL/GenBank/DDBJ whole genome shotgun (WGS) entry which is preliminary data.</text>
</comment>
<keyword evidence="3" id="KW-1185">Reference proteome</keyword>
<sequence length="393" mass="45040">MLSSENLLKEPTLERLRKEELIQLIRKTNLYEYLQVSHQCLSRKLAVESRVKFITRIGSPQGKKRPDYLRPWTDFIDLQKEMFSRLFTTYPWDSGSRVFTSSITSEDVWSDILKGEGSSEMDRNFVMKPILANPVEKILNHLKTVEGVCREFCLDPISSLQGCDAGVWIYGRHRYRIRGTRERFVFLRVDPESPETVFYHLVEPTADVAEQIANFPEDEYLHRTAVSQLLAFTLQALESEHARDISDRQASIANAKRKLSTWGQNFSDRVTSLFEEQCKNVTASPYMPTPYLLERKGGGSRKPRPQPPVDYRRFISNANGEDDDETFYPDTPIPAPRKSIETSRLSGRGPRDGRQQLRAYCTHVCLLGLVRGAPLDMNCPNVISTDPQGMLIT</sequence>
<name>A0A9P8L7J9_9PEZI</name>
<feature type="non-terminal residue" evidence="2">
    <location>
        <position position="1"/>
    </location>
</feature>
<organism evidence="2 3">
    <name type="scientific">Trichoglossum hirsutum</name>
    <dbReference type="NCBI Taxonomy" id="265104"/>
    <lineage>
        <taxon>Eukaryota</taxon>
        <taxon>Fungi</taxon>
        <taxon>Dikarya</taxon>
        <taxon>Ascomycota</taxon>
        <taxon>Pezizomycotina</taxon>
        <taxon>Geoglossomycetes</taxon>
        <taxon>Geoglossales</taxon>
        <taxon>Geoglossaceae</taxon>
        <taxon>Trichoglossum</taxon>
    </lineage>
</organism>